<dbReference type="EMBL" id="POUA01000407">
    <property type="protein sequence ID" value="PZG27825.1"/>
    <property type="molecule type" value="Genomic_DNA"/>
</dbReference>
<feature type="signal peptide" evidence="1">
    <location>
        <begin position="1"/>
        <end position="27"/>
    </location>
</feature>
<evidence type="ECO:0008006" key="4">
    <source>
        <dbReference type="Google" id="ProtNLM"/>
    </source>
</evidence>
<protein>
    <recommendedName>
        <fullName evidence="4">Secreted protein</fullName>
    </recommendedName>
</protein>
<evidence type="ECO:0000313" key="2">
    <source>
        <dbReference type="EMBL" id="PZG27825.1"/>
    </source>
</evidence>
<evidence type="ECO:0000313" key="3">
    <source>
        <dbReference type="Proteomes" id="UP000248544"/>
    </source>
</evidence>
<dbReference type="RefSeq" id="WP_111171287.1">
    <property type="nucleotide sequence ID" value="NZ_POUA01000407.1"/>
</dbReference>
<gene>
    <name evidence="2" type="ORF">C1I98_33100</name>
</gene>
<sequence>MVKRVIITLAAPALFAAGLLAGGPAAAASSAESWAQSPIECRLQTVRDGRGSFVECREHGTYVHWIRCKTHPDSRTTEDITREFTGTRNLLLCEPGTRVVSHSIGA</sequence>
<reference evidence="2 3" key="1">
    <citation type="submission" date="2018-01" db="EMBL/GenBank/DDBJ databases">
        <title>Draft genome sequence of Sphaerisporangium sp. 7K107.</title>
        <authorList>
            <person name="Sahin N."/>
            <person name="Saygin H."/>
            <person name="Ay H."/>
        </authorList>
    </citation>
    <scope>NUCLEOTIDE SEQUENCE [LARGE SCALE GENOMIC DNA]</scope>
    <source>
        <strain evidence="2 3">7K107</strain>
    </source>
</reference>
<comment type="caution">
    <text evidence="2">The sequence shown here is derived from an EMBL/GenBank/DDBJ whole genome shotgun (WGS) entry which is preliminary data.</text>
</comment>
<proteinExistence type="predicted"/>
<name>A0A2W2FGR8_9ACTN</name>
<evidence type="ECO:0000256" key="1">
    <source>
        <dbReference type="SAM" id="SignalP"/>
    </source>
</evidence>
<keyword evidence="1" id="KW-0732">Signal</keyword>
<dbReference type="Proteomes" id="UP000248544">
    <property type="component" value="Unassembled WGS sequence"/>
</dbReference>
<feature type="chain" id="PRO_5016067282" description="Secreted protein" evidence="1">
    <location>
        <begin position="28"/>
        <end position="106"/>
    </location>
</feature>
<keyword evidence="3" id="KW-1185">Reference proteome</keyword>
<accession>A0A2W2FGR8</accession>
<organism evidence="2 3">
    <name type="scientific">Spongiactinospora gelatinilytica</name>
    <dbReference type="NCBI Taxonomy" id="2666298"/>
    <lineage>
        <taxon>Bacteria</taxon>
        <taxon>Bacillati</taxon>
        <taxon>Actinomycetota</taxon>
        <taxon>Actinomycetes</taxon>
        <taxon>Streptosporangiales</taxon>
        <taxon>Streptosporangiaceae</taxon>
        <taxon>Spongiactinospora</taxon>
    </lineage>
</organism>
<dbReference type="AlphaFoldDB" id="A0A2W2FGR8"/>